<dbReference type="EMBL" id="FWYE01000001">
    <property type="protein sequence ID" value="SMD30249.1"/>
    <property type="molecule type" value="Genomic_DNA"/>
</dbReference>
<sequence length="234" mass="27707">MNKDDILKILVNSDDIEYYSRILDNLDDDINYPDQISRTISTLFKLCILGKIDPWNVDISKLSEAISHIDKRDFELHGIILARAWHILYEKSKSLIPRQPEPEPDYYDEPVYNDDYYIPEIEENIAHKETAKVTILDIIEDIKKIRKNDVQEKRQTVSEVIVKSNRDEIEEGIKKLISDMESFENPFKLEDHWGNERSERANFILYSLFLVKMNKLKFSQEVPYGDVLYFKTEK</sequence>
<dbReference type="Proteomes" id="UP000192315">
    <property type="component" value="Unassembled WGS sequence"/>
</dbReference>
<dbReference type="PANTHER" id="PTHR33969:SF2">
    <property type="entry name" value="SEGREGATION AND CONDENSATION PROTEIN A"/>
    <property type="match status" value="1"/>
</dbReference>
<dbReference type="InterPro" id="IPR003768">
    <property type="entry name" value="ScpA"/>
</dbReference>
<keyword evidence="4" id="KW-1185">Reference proteome</keyword>
<reference evidence="1 3" key="1">
    <citation type="journal article" date="2004" name="Proc. Natl. Acad. Sci. U.S.A.">
        <title>Genome sequence of Picrophilus torridus and its implications for life around pH 0.</title>
        <authorList>
            <person name="Futterer O."/>
            <person name="Angelov A."/>
            <person name="Liesegang H."/>
            <person name="Gottschalk G."/>
            <person name="Schleper C."/>
            <person name="Schepers B."/>
            <person name="Dock C."/>
            <person name="Antranikian G."/>
            <person name="Liebl W."/>
        </authorList>
    </citation>
    <scope>NUCLEOTIDE SEQUENCE [LARGE SCALE GENOMIC DNA]</scope>
    <source>
        <strain evidence="3">ATCC 700027 / DSM 9790 / JCM 10055 / NBRC 100828</strain>
        <strain evidence="1">DSM 9790</strain>
    </source>
</reference>
<dbReference type="Proteomes" id="UP000000438">
    <property type="component" value="Chromosome"/>
</dbReference>
<dbReference type="InParanoid" id="Q6L0R0"/>
<dbReference type="GeneID" id="2844487"/>
<dbReference type="PaxDb" id="263820-PTO0857"/>
<evidence type="ECO:0000313" key="3">
    <source>
        <dbReference type="Proteomes" id="UP000000438"/>
    </source>
</evidence>
<dbReference type="KEGG" id="pto:PTO0857"/>
<dbReference type="eggNOG" id="arCOG02610">
    <property type="taxonomic scope" value="Archaea"/>
</dbReference>
<dbReference type="HOGENOM" id="CLU_1182910_0_0_2"/>
<dbReference type="RefSeq" id="WP_011177658.1">
    <property type="nucleotide sequence ID" value="NC_005877.1"/>
</dbReference>
<name>Q6L0R0_PICTO</name>
<dbReference type="PANTHER" id="PTHR33969">
    <property type="entry name" value="SEGREGATION AND CONDENSATION PROTEIN A"/>
    <property type="match status" value="1"/>
</dbReference>
<proteinExistence type="predicted"/>
<dbReference type="EMBL" id="AE017261">
    <property type="protein sequence ID" value="AAT43442.1"/>
    <property type="molecule type" value="Genomic_DNA"/>
</dbReference>
<dbReference type="OrthoDB" id="53244at2157"/>
<dbReference type="STRING" id="263820.PTO0857"/>
<organism evidence="1 3">
    <name type="scientific">Picrophilus torridus (strain ATCC 700027 / DSM 9790 / JCM 10055 / NBRC 100828 / KAW 2/3)</name>
    <dbReference type="NCBI Taxonomy" id="1122961"/>
    <lineage>
        <taxon>Archaea</taxon>
        <taxon>Methanobacteriati</taxon>
        <taxon>Thermoplasmatota</taxon>
        <taxon>Thermoplasmata</taxon>
        <taxon>Thermoplasmatales</taxon>
        <taxon>Picrophilaceae</taxon>
        <taxon>Picrophilus</taxon>
    </lineage>
</organism>
<gene>
    <name evidence="1" type="ordered locus">PTO0857</name>
    <name evidence="2" type="ORF">SAMN02745355_0116</name>
</gene>
<evidence type="ECO:0000313" key="4">
    <source>
        <dbReference type="Proteomes" id="UP000192315"/>
    </source>
</evidence>
<accession>Q6L0R0</accession>
<accession>A0A8G2FVJ6</accession>
<protein>
    <submittedName>
        <fullName evidence="2">Condensin subunit ScpA</fullName>
    </submittedName>
</protein>
<reference evidence="2 4" key="3">
    <citation type="submission" date="2017-04" db="EMBL/GenBank/DDBJ databases">
        <authorList>
            <person name="Varghese N."/>
            <person name="Submissions S."/>
        </authorList>
    </citation>
    <scope>NUCLEOTIDE SEQUENCE [LARGE SCALE GENOMIC DNA]</scope>
    <source>
        <strain evidence="2 4">DSM 9789</strain>
    </source>
</reference>
<dbReference type="AlphaFoldDB" id="Q6L0R0"/>
<evidence type="ECO:0000313" key="1">
    <source>
        <dbReference type="EMBL" id="AAT43442.1"/>
    </source>
</evidence>
<reference evidence="1" key="2">
    <citation type="submission" date="2004-02" db="EMBL/GenBank/DDBJ databases">
        <authorList>
            <person name="Fuetterer O."/>
            <person name="Angelov A."/>
            <person name="Liesegang H."/>
            <person name="Gottschalk G."/>
            <person name="Schleper C."/>
            <person name="Schepers B."/>
            <person name="Dock C."/>
            <person name="Antranikian G."/>
            <person name="Liebl W."/>
        </authorList>
    </citation>
    <scope>NUCLEOTIDE SEQUENCE</scope>
    <source>
        <strain evidence="1">DSM 9790</strain>
    </source>
</reference>
<evidence type="ECO:0000313" key="2">
    <source>
        <dbReference type="EMBL" id="SMD30249.1"/>
    </source>
</evidence>